<organism evidence="4 5">
    <name type="scientific">Streptomyces kunmingensis</name>
    <dbReference type="NCBI Taxonomy" id="68225"/>
    <lineage>
        <taxon>Bacteria</taxon>
        <taxon>Bacillati</taxon>
        <taxon>Actinomycetota</taxon>
        <taxon>Actinomycetes</taxon>
        <taxon>Kitasatosporales</taxon>
        <taxon>Streptomycetaceae</taxon>
        <taxon>Streptomyces</taxon>
    </lineage>
</organism>
<dbReference type="SUPFAM" id="SSF51445">
    <property type="entry name" value="(Trans)glycosidases"/>
    <property type="match status" value="1"/>
</dbReference>
<keyword evidence="3" id="KW-0326">Glycosidase</keyword>
<dbReference type="PANTHER" id="PTHR34135:SF2">
    <property type="entry name" value="LYSOZYME"/>
    <property type="match status" value="1"/>
</dbReference>
<evidence type="ECO:0000313" key="4">
    <source>
        <dbReference type="EMBL" id="MEB3958878.1"/>
    </source>
</evidence>
<dbReference type="PANTHER" id="PTHR34135">
    <property type="entry name" value="LYSOZYME"/>
    <property type="match status" value="1"/>
</dbReference>
<reference evidence="4 5" key="1">
    <citation type="submission" date="2022-10" db="EMBL/GenBank/DDBJ databases">
        <authorList>
            <person name="Xie J."/>
            <person name="Shen N."/>
        </authorList>
    </citation>
    <scope>NUCLEOTIDE SEQUENCE [LARGE SCALE GENOMIC DNA]</scope>
    <source>
        <strain evidence="4 5">DSM 41681</strain>
    </source>
</reference>
<sequence>MLHGLDISAFQPPSYATDDLSFVFVKATEGRSYTNPRLEAQTRTGRRAGLVVGFYHFLWPGRIRAQARHFLSKIPDKAGDILAVDWEATGNGSHASSQEKDRFIRRLKKLRPHHRIVLYTNRDFWRNTDTSSYAGDALWIADYVTAGEPRIEADWLFHQYTAHPHDKDVAHFADHDALRHWADSA</sequence>
<dbReference type="GO" id="GO:0016787">
    <property type="term" value="F:hydrolase activity"/>
    <property type="evidence" value="ECO:0007669"/>
    <property type="project" value="UniProtKB-KW"/>
</dbReference>
<dbReference type="Pfam" id="PF01183">
    <property type="entry name" value="Glyco_hydro_25"/>
    <property type="match status" value="1"/>
</dbReference>
<dbReference type="Gene3D" id="3.20.20.80">
    <property type="entry name" value="Glycosidases"/>
    <property type="match status" value="1"/>
</dbReference>
<dbReference type="EMBL" id="JAOZYB010000001">
    <property type="protein sequence ID" value="MEB3958878.1"/>
    <property type="molecule type" value="Genomic_DNA"/>
</dbReference>
<comment type="similarity">
    <text evidence="1">Belongs to the glycosyl hydrolase 25 family.</text>
</comment>
<dbReference type="CDD" id="cd00599">
    <property type="entry name" value="GH25_muramidase"/>
    <property type="match status" value="1"/>
</dbReference>
<accession>A0ABU6C2E3</accession>
<dbReference type="InterPro" id="IPR002053">
    <property type="entry name" value="Glyco_hydro_25"/>
</dbReference>
<dbReference type="PROSITE" id="PS51904">
    <property type="entry name" value="GLYCOSYL_HYDROL_F25_2"/>
    <property type="match status" value="1"/>
</dbReference>
<gene>
    <name evidence="4" type="ORF">OKJ48_01185</name>
</gene>
<name>A0ABU6C2E3_9ACTN</name>
<evidence type="ECO:0000256" key="3">
    <source>
        <dbReference type="ARBA" id="ARBA00023295"/>
    </source>
</evidence>
<dbReference type="Proteomes" id="UP001352223">
    <property type="component" value="Unassembled WGS sequence"/>
</dbReference>
<evidence type="ECO:0000313" key="5">
    <source>
        <dbReference type="Proteomes" id="UP001352223"/>
    </source>
</evidence>
<dbReference type="InterPro" id="IPR018077">
    <property type="entry name" value="Glyco_hydro_fam25_subgr"/>
</dbReference>
<keyword evidence="2 4" id="KW-0378">Hydrolase</keyword>
<dbReference type="RefSeq" id="WP_324765857.1">
    <property type="nucleotide sequence ID" value="NZ_BAAATS010000022.1"/>
</dbReference>
<protein>
    <submittedName>
        <fullName evidence="4">Glycoside hydrolase family 25 protein</fullName>
    </submittedName>
</protein>
<dbReference type="InterPro" id="IPR017853">
    <property type="entry name" value="GH"/>
</dbReference>
<keyword evidence="5" id="KW-1185">Reference proteome</keyword>
<dbReference type="SMART" id="SM00641">
    <property type="entry name" value="Glyco_25"/>
    <property type="match status" value="1"/>
</dbReference>
<comment type="caution">
    <text evidence="4">The sequence shown here is derived from an EMBL/GenBank/DDBJ whole genome shotgun (WGS) entry which is preliminary data.</text>
</comment>
<evidence type="ECO:0000256" key="1">
    <source>
        <dbReference type="ARBA" id="ARBA00010646"/>
    </source>
</evidence>
<proteinExistence type="inferred from homology"/>
<evidence type="ECO:0000256" key="2">
    <source>
        <dbReference type="ARBA" id="ARBA00022801"/>
    </source>
</evidence>